<proteinExistence type="predicted"/>
<dbReference type="PANTHER" id="PTHR43031:SF1">
    <property type="entry name" value="PYRIDINE NUCLEOTIDE-DISULPHIDE OXIDOREDUCTASE"/>
    <property type="match status" value="1"/>
</dbReference>
<accession>A0ABR4N8G3</accession>
<protein>
    <recommendedName>
        <fullName evidence="1">Rhodanese domain-containing protein</fullName>
    </recommendedName>
</protein>
<gene>
    <name evidence="2" type="ORF">HK105_204513</name>
</gene>
<dbReference type="SUPFAM" id="SSF69572">
    <property type="entry name" value="Activating enzymes of the ubiquitin-like proteins"/>
    <property type="match status" value="1"/>
</dbReference>
<dbReference type="InterPro" id="IPR035985">
    <property type="entry name" value="Ubiquitin-activating_enz"/>
</dbReference>
<dbReference type="InterPro" id="IPR001763">
    <property type="entry name" value="Rhodanese-like_dom"/>
</dbReference>
<dbReference type="PANTHER" id="PTHR43031">
    <property type="entry name" value="FAD-DEPENDENT OXIDOREDUCTASE"/>
    <property type="match status" value="1"/>
</dbReference>
<dbReference type="Proteomes" id="UP001527925">
    <property type="component" value="Unassembled WGS sequence"/>
</dbReference>
<keyword evidence="3" id="KW-1185">Reference proteome</keyword>
<sequence>LTVYNLDGGPCYRCIFPVPPLPETVTNCSEGGVLGVVPGIIGSIQALEVIKIIVGMPAAFSQKMLLLDAELGSFRTVRLRAKNADCAVCGINPSITAPIDYVQFCGASAHDKTPDLSLLEPHKRISVEQLRQARDARTPHVLLDVRDKIQVDICALDRSLHIPLNKLDDEIGAITDRIRAAAPPGAPPESVPVYAICRRGNDSQLAVQKLKARGIANALDVIGGLREWSRSVDPTFPSY</sequence>
<dbReference type="EMBL" id="JADGIZ020000020">
    <property type="protein sequence ID" value="KAL2915812.1"/>
    <property type="molecule type" value="Genomic_DNA"/>
</dbReference>
<dbReference type="InterPro" id="IPR036873">
    <property type="entry name" value="Rhodanese-like_dom_sf"/>
</dbReference>
<feature type="domain" description="Rhodanese" evidence="1">
    <location>
        <begin position="136"/>
        <end position="237"/>
    </location>
</feature>
<comment type="caution">
    <text evidence="2">The sequence shown here is derived from an EMBL/GenBank/DDBJ whole genome shotgun (WGS) entry which is preliminary data.</text>
</comment>
<dbReference type="InterPro" id="IPR050229">
    <property type="entry name" value="GlpE_sulfurtransferase"/>
</dbReference>
<evidence type="ECO:0000313" key="3">
    <source>
        <dbReference type="Proteomes" id="UP001527925"/>
    </source>
</evidence>
<dbReference type="SMART" id="SM00450">
    <property type="entry name" value="RHOD"/>
    <property type="match status" value="1"/>
</dbReference>
<feature type="non-terminal residue" evidence="2">
    <location>
        <position position="1"/>
    </location>
</feature>
<name>A0ABR4N8G3_9FUNG</name>
<reference evidence="2 3" key="1">
    <citation type="submission" date="2023-09" db="EMBL/GenBank/DDBJ databases">
        <title>Pangenome analysis of Batrachochytrium dendrobatidis and related Chytrids.</title>
        <authorList>
            <person name="Yacoub M.N."/>
            <person name="Stajich J.E."/>
            <person name="James T.Y."/>
        </authorList>
    </citation>
    <scope>NUCLEOTIDE SEQUENCE [LARGE SCALE GENOMIC DNA]</scope>
    <source>
        <strain evidence="2 3">JEL0888</strain>
    </source>
</reference>
<dbReference type="PROSITE" id="PS50206">
    <property type="entry name" value="RHODANESE_3"/>
    <property type="match status" value="1"/>
</dbReference>
<dbReference type="Pfam" id="PF00899">
    <property type="entry name" value="ThiF"/>
    <property type="match status" value="1"/>
</dbReference>
<dbReference type="Pfam" id="PF00581">
    <property type="entry name" value="Rhodanese"/>
    <property type="match status" value="1"/>
</dbReference>
<organism evidence="2 3">
    <name type="scientific">Polyrhizophydium stewartii</name>
    <dbReference type="NCBI Taxonomy" id="2732419"/>
    <lineage>
        <taxon>Eukaryota</taxon>
        <taxon>Fungi</taxon>
        <taxon>Fungi incertae sedis</taxon>
        <taxon>Chytridiomycota</taxon>
        <taxon>Chytridiomycota incertae sedis</taxon>
        <taxon>Chytridiomycetes</taxon>
        <taxon>Rhizophydiales</taxon>
        <taxon>Rhizophydiales incertae sedis</taxon>
        <taxon>Polyrhizophydium</taxon>
    </lineage>
</organism>
<dbReference type="Gene3D" id="3.40.50.720">
    <property type="entry name" value="NAD(P)-binding Rossmann-like Domain"/>
    <property type="match status" value="1"/>
</dbReference>
<evidence type="ECO:0000259" key="1">
    <source>
        <dbReference type="PROSITE" id="PS50206"/>
    </source>
</evidence>
<dbReference type="Gene3D" id="3.40.250.10">
    <property type="entry name" value="Rhodanese-like domain"/>
    <property type="match status" value="1"/>
</dbReference>
<evidence type="ECO:0000313" key="2">
    <source>
        <dbReference type="EMBL" id="KAL2915812.1"/>
    </source>
</evidence>
<dbReference type="InterPro" id="IPR000594">
    <property type="entry name" value="ThiF_NAD_FAD-bd"/>
</dbReference>